<dbReference type="HOGENOM" id="CLU_840417_0_0_1"/>
<keyword evidence="7 10" id="KW-0472">Membrane</keyword>
<dbReference type="InterPro" id="IPR044692">
    <property type="entry name" value="WPP1/2/3"/>
</dbReference>
<dbReference type="InterPro" id="IPR007305">
    <property type="entry name" value="Vesicle_transpt_Got1/SFT2"/>
</dbReference>
<dbReference type="GO" id="GO:0012505">
    <property type="term" value="C:endomembrane system"/>
    <property type="evidence" value="ECO:0007669"/>
    <property type="project" value="UniProtKB-ARBA"/>
</dbReference>
<evidence type="ECO:0000313" key="12">
    <source>
        <dbReference type="EnsemblPlants" id="ORGLA07G0160000.1"/>
    </source>
</evidence>
<evidence type="ECO:0000259" key="11">
    <source>
        <dbReference type="Pfam" id="PF13943"/>
    </source>
</evidence>
<dbReference type="GO" id="GO:0048527">
    <property type="term" value="P:lateral root development"/>
    <property type="evidence" value="ECO:0007669"/>
    <property type="project" value="InterPro"/>
</dbReference>
<dbReference type="Gene3D" id="1.10.246.200">
    <property type="entry name" value="WPP domain"/>
    <property type="match status" value="1"/>
</dbReference>
<reference evidence="12" key="1">
    <citation type="submission" date="2015-06" db="UniProtKB">
        <authorList>
            <consortium name="EnsemblPlants"/>
        </authorList>
    </citation>
    <scope>IDENTIFICATION</scope>
</reference>
<keyword evidence="4" id="KW-0963">Cytoplasm</keyword>
<dbReference type="Proteomes" id="UP000007306">
    <property type="component" value="Chromosome 7"/>
</dbReference>
<evidence type="ECO:0000256" key="2">
    <source>
        <dbReference type="ARBA" id="ARBA00004141"/>
    </source>
</evidence>
<evidence type="ECO:0000256" key="5">
    <source>
        <dbReference type="ARBA" id="ARBA00022692"/>
    </source>
</evidence>
<dbReference type="GO" id="GO:0016192">
    <property type="term" value="P:vesicle-mediated transport"/>
    <property type="evidence" value="ECO:0007669"/>
    <property type="project" value="InterPro"/>
</dbReference>
<dbReference type="GO" id="GO:0005634">
    <property type="term" value="C:nucleus"/>
    <property type="evidence" value="ECO:0007669"/>
    <property type="project" value="UniProtKB-SubCell"/>
</dbReference>
<keyword evidence="6 10" id="KW-1133">Transmembrane helix</keyword>
<dbReference type="Pfam" id="PF04178">
    <property type="entry name" value="Got1"/>
    <property type="match status" value="1"/>
</dbReference>
<keyword evidence="5 10" id="KW-0812">Transmembrane</keyword>
<keyword evidence="13" id="KW-1185">Reference proteome</keyword>
<dbReference type="PANTHER" id="PTHR34362:SF1">
    <property type="entry name" value="WPP DOMAIN-CONTAINING PROTEIN 1-RELATED"/>
    <property type="match status" value="1"/>
</dbReference>
<dbReference type="GO" id="GO:0005737">
    <property type="term" value="C:cytoplasm"/>
    <property type="evidence" value="ECO:0007669"/>
    <property type="project" value="UniProtKB-SubCell"/>
</dbReference>
<dbReference type="PANTHER" id="PTHR34362">
    <property type="entry name" value="WPP DOMAIN-CONTAINING PROTEIN 1-RELATED"/>
    <property type="match status" value="1"/>
</dbReference>
<feature type="transmembrane region" description="Helical" evidence="10">
    <location>
        <begin position="276"/>
        <end position="302"/>
    </location>
</feature>
<accession>I1QBV8</accession>
<dbReference type="GO" id="GO:0000278">
    <property type="term" value="P:mitotic cell cycle"/>
    <property type="evidence" value="ECO:0007669"/>
    <property type="project" value="InterPro"/>
</dbReference>
<dbReference type="OMA" id="NCIFALA"/>
<protein>
    <recommendedName>
        <fullName evidence="11">WPP domain-containing protein</fullName>
    </recommendedName>
</protein>
<reference evidence="12 13" key="2">
    <citation type="submission" date="2018-04" db="EMBL/GenBank/DDBJ databases">
        <title>OglaRS2 (Oryza glaberrima Reference Sequence Version 2).</title>
        <authorList>
            <person name="Zhang J."/>
            <person name="Kudrna D."/>
            <person name="Lee S."/>
            <person name="Talag J."/>
            <person name="Rajasekar S."/>
            <person name="Wing R.A."/>
        </authorList>
    </citation>
    <scope>NUCLEOTIDE SEQUENCE [LARGE SCALE GENOMIC DNA]</scope>
    <source>
        <strain evidence="12 13">cv. IRGC 96717</strain>
    </source>
</reference>
<dbReference type="Gramene" id="ORGLA07G0160000.1">
    <property type="protein sequence ID" value="ORGLA07G0160000.1"/>
    <property type="gene ID" value="ORGLA07G0160000"/>
</dbReference>
<evidence type="ECO:0000256" key="1">
    <source>
        <dbReference type="ARBA" id="ARBA00004123"/>
    </source>
</evidence>
<dbReference type="GO" id="GO:0016020">
    <property type="term" value="C:membrane"/>
    <property type="evidence" value="ECO:0007669"/>
    <property type="project" value="UniProtKB-SubCell"/>
</dbReference>
<evidence type="ECO:0000256" key="3">
    <source>
        <dbReference type="ARBA" id="ARBA00004496"/>
    </source>
</evidence>
<evidence type="ECO:0000256" key="6">
    <source>
        <dbReference type="ARBA" id="ARBA00022989"/>
    </source>
</evidence>
<dbReference type="eggNOG" id="KOG1743">
    <property type="taxonomic scope" value="Eukaryota"/>
</dbReference>
<evidence type="ECO:0000256" key="8">
    <source>
        <dbReference type="ARBA" id="ARBA00023242"/>
    </source>
</evidence>
<organism evidence="12 13">
    <name type="scientific">Oryza glaberrima</name>
    <name type="common">African rice</name>
    <dbReference type="NCBI Taxonomy" id="4538"/>
    <lineage>
        <taxon>Eukaryota</taxon>
        <taxon>Viridiplantae</taxon>
        <taxon>Streptophyta</taxon>
        <taxon>Embryophyta</taxon>
        <taxon>Tracheophyta</taxon>
        <taxon>Spermatophyta</taxon>
        <taxon>Magnoliopsida</taxon>
        <taxon>Liliopsida</taxon>
        <taxon>Poales</taxon>
        <taxon>Poaceae</taxon>
        <taxon>BOP clade</taxon>
        <taxon>Oryzoideae</taxon>
        <taxon>Oryzeae</taxon>
        <taxon>Oryzinae</taxon>
        <taxon>Oryza</taxon>
    </lineage>
</organism>
<evidence type="ECO:0000313" key="13">
    <source>
        <dbReference type="Proteomes" id="UP000007306"/>
    </source>
</evidence>
<dbReference type="Pfam" id="PF13943">
    <property type="entry name" value="WPP"/>
    <property type="match status" value="1"/>
</dbReference>
<dbReference type="STRING" id="4538.I1QBV8"/>
<sequence>MAEDAPSAAAAEGSQHASAAEEGSAAAAAPAAPAAKAAEALLPSLSIWPPSQRTRDAVVRRLVQTLAAPSILSQRYGAVPEAEAERAAAAVEAEAYAAVTESSSAAAAPASVEDGIEVLQAYSKEVSRRLLELAKSRAAPSPAAAAPAEGAASESEAAAAAAPAPVEDCYVVLNGIPVISAMFFHKCELTIKQDNCIFALAIPLTALIHFITFVLTEIGLGLSGFGVLFSFLGIIMLFDKGFLAIGNILFVSGVSLTIGPKSTVQFFTKPKNHKGSIAFGIGFFLVLIGWPFFGMLAEAYGFVKLFRGFWPTAAVYLQKSPTFGWIFHHPLVTSLITRFRGRRVPV</sequence>
<evidence type="ECO:0000256" key="7">
    <source>
        <dbReference type="ARBA" id="ARBA00023136"/>
    </source>
</evidence>
<proteinExistence type="predicted"/>
<evidence type="ECO:0000256" key="4">
    <source>
        <dbReference type="ARBA" id="ARBA00022490"/>
    </source>
</evidence>
<evidence type="ECO:0000256" key="9">
    <source>
        <dbReference type="SAM" id="MobiDB-lite"/>
    </source>
</evidence>
<dbReference type="EnsemblPlants" id="ORGLA07G0160000.1">
    <property type="protein sequence ID" value="ORGLA07G0160000.1"/>
    <property type="gene ID" value="ORGLA07G0160000"/>
</dbReference>
<comment type="subcellular location">
    <subcellularLocation>
        <location evidence="3">Cytoplasm</location>
    </subcellularLocation>
    <subcellularLocation>
        <location evidence="2">Membrane</location>
        <topology evidence="2">Multi-pass membrane protein</topology>
    </subcellularLocation>
    <subcellularLocation>
        <location evidence="1">Nucleus</location>
    </subcellularLocation>
</comment>
<dbReference type="InterPro" id="IPR025265">
    <property type="entry name" value="WPP_dom"/>
</dbReference>
<keyword evidence="8" id="KW-0539">Nucleus</keyword>
<name>I1QBV8_ORYGL</name>
<feature type="transmembrane region" description="Helical" evidence="10">
    <location>
        <begin position="244"/>
        <end position="264"/>
    </location>
</feature>
<dbReference type="InterPro" id="IPR038214">
    <property type="entry name" value="WPP_sf"/>
</dbReference>
<feature type="domain" description="WPP" evidence="11">
    <location>
        <begin position="44"/>
        <end position="141"/>
    </location>
</feature>
<dbReference type="AlphaFoldDB" id="I1QBV8"/>
<evidence type="ECO:0000256" key="10">
    <source>
        <dbReference type="SAM" id="Phobius"/>
    </source>
</evidence>
<feature type="region of interest" description="Disordered" evidence="9">
    <location>
        <begin position="1"/>
        <end position="31"/>
    </location>
</feature>